<organism evidence="2 3">
    <name type="scientific">Ornithinimicrobium faecis</name>
    <dbReference type="NCBI Taxonomy" id="2934158"/>
    <lineage>
        <taxon>Bacteria</taxon>
        <taxon>Bacillati</taxon>
        <taxon>Actinomycetota</taxon>
        <taxon>Actinomycetes</taxon>
        <taxon>Micrococcales</taxon>
        <taxon>Ornithinimicrobiaceae</taxon>
        <taxon>Ornithinimicrobium</taxon>
    </lineage>
</organism>
<keyword evidence="3" id="KW-1185">Reference proteome</keyword>
<dbReference type="RefSeq" id="WP_252594485.1">
    <property type="nucleotide sequence ID" value="NZ_CP099489.1"/>
</dbReference>
<name>A0ABY4YWF2_9MICO</name>
<dbReference type="Proteomes" id="UP001056455">
    <property type="component" value="Chromosome"/>
</dbReference>
<feature type="transmembrane region" description="Helical" evidence="1">
    <location>
        <begin position="44"/>
        <end position="63"/>
    </location>
</feature>
<keyword evidence="1" id="KW-1133">Transmembrane helix</keyword>
<protein>
    <submittedName>
        <fullName evidence="2">Uncharacterized protein</fullName>
    </submittedName>
</protein>
<dbReference type="EMBL" id="CP099489">
    <property type="protein sequence ID" value="USQ81101.1"/>
    <property type="molecule type" value="Genomic_DNA"/>
</dbReference>
<accession>A0ABY4YWF2</accession>
<proteinExistence type="predicted"/>
<evidence type="ECO:0000313" key="3">
    <source>
        <dbReference type="Proteomes" id="UP001056455"/>
    </source>
</evidence>
<reference evidence="2" key="1">
    <citation type="submission" date="2022-06" db="EMBL/GenBank/DDBJ databases">
        <title>Ornithinimicrobium HY1793.</title>
        <authorList>
            <person name="Huang Y."/>
        </authorList>
    </citation>
    <scope>NUCLEOTIDE SEQUENCE</scope>
    <source>
        <strain evidence="2">HY1793</strain>
    </source>
</reference>
<keyword evidence="1" id="KW-0472">Membrane</keyword>
<evidence type="ECO:0000313" key="2">
    <source>
        <dbReference type="EMBL" id="USQ81101.1"/>
    </source>
</evidence>
<sequence length="368" mass="38662">MITNEHDLGDALRSVPSPPDLQLDVDQVLTSVQRVDRRRRTRRGITAGLAAAAVGVCALWGTGITPGPLGVLPAAPWLSACQGITTGEDGTTQINLDSVSYAEVPVTVWPSAPEGETVVALDTCSEDVSRVAFALLGETGRLTHVEAPAQYAADDLAALQHGERLQPGLVTLSERDTLHFGVVGADVTDLRFLSRGASPEVQREPLPGTALEAYAAHAGADLAQTLGVAWTDPSGTGHVQWLHVHDVVTFDSDPGEEVPLVAQALQGSWNLWLPGATEEHGHAEVGDLGGSIGAEHDDGTYEHLALLRDGVDLAVETPADSPPAVVRHGESSDGETRFAWAKVPPGSTLFEVDAQGNRLDTLTPSARP</sequence>
<gene>
    <name evidence="2" type="ORF">NF556_05500</name>
</gene>
<keyword evidence="1" id="KW-0812">Transmembrane</keyword>
<evidence type="ECO:0000256" key="1">
    <source>
        <dbReference type="SAM" id="Phobius"/>
    </source>
</evidence>